<gene>
    <name evidence="1" type="ORF">A2114_00710</name>
</gene>
<dbReference type="EMBL" id="MHTG01000014">
    <property type="protein sequence ID" value="OHA57411.1"/>
    <property type="molecule type" value="Genomic_DNA"/>
</dbReference>
<evidence type="ECO:0000313" key="2">
    <source>
        <dbReference type="Proteomes" id="UP000176494"/>
    </source>
</evidence>
<organism evidence="1 2">
    <name type="scientific">Candidatus Vogelbacteria bacterium GWA1_51_14</name>
    <dbReference type="NCBI Taxonomy" id="1802435"/>
    <lineage>
        <taxon>Bacteria</taxon>
        <taxon>Candidatus Vogeliibacteriota</taxon>
    </lineage>
</organism>
<reference evidence="1 2" key="1">
    <citation type="journal article" date="2016" name="Nat. Commun.">
        <title>Thousands of microbial genomes shed light on interconnected biogeochemical processes in an aquifer system.</title>
        <authorList>
            <person name="Anantharaman K."/>
            <person name="Brown C.T."/>
            <person name="Hug L.A."/>
            <person name="Sharon I."/>
            <person name="Castelle C.J."/>
            <person name="Probst A.J."/>
            <person name="Thomas B.C."/>
            <person name="Singh A."/>
            <person name="Wilkins M.J."/>
            <person name="Karaoz U."/>
            <person name="Brodie E.L."/>
            <person name="Williams K.H."/>
            <person name="Hubbard S.S."/>
            <person name="Banfield J.F."/>
        </authorList>
    </citation>
    <scope>NUCLEOTIDE SEQUENCE [LARGE SCALE GENOMIC DNA]</scope>
</reference>
<proteinExistence type="predicted"/>
<sequence length="121" mass="13189">MIFLKYPGSVGELGKDKKRRFVMGMLVASELKAGDEAVVRFVKKDSSWDLWEKAEIVDAIEALAHKLGVKFVIFVPSDQSDTIVAGDLPGLGDRLIAQAVGHRDFSGQIIPAGTHAGRRLQ</sequence>
<comment type="caution">
    <text evidence="1">The sequence shown here is derived from an EMBL/GenBank/DDBJ whole genome shotgun (WGS) entry which is preliminary data.</text>
</comment>
<dbReference type="Proteomes" id="UP000176494">
    <property type="component" value="Unassembled WGS sequence"/>
</dbReference>
<dbReference type="AlphaFoldDB" id="A0A1G2QBS4"/>
<accession>A0A1G2QBS4</accession>
<name>A0A1G2QBS4_9BACT</name>
<protein>
    <submittedName>
        <fullName evidence="1">Uncharacterized protein</fullName>
    </submittedName>
</protein>
<evidence type="ECO:0000313" key="1">
    <source>
        <dbReference type="EMBL" id="OHA57411.1"/>
    </source>
</evidence>
<dbReference type="STRING" id="1802435.A2114_00710"/>